<dbReference type="EMBL" id="JANBPG010000029">
    <property type="protein sequence ID" value="KAJ1901399.1"/>
    <property type="molecule type" value="Genomic_DNA"/>
</dbReference>
<evidence type="ECO:0000313" key="2">
    <source>
        <dbReference type="Proteomes" id="UP001150581"/>
    </source>
</evidence>
<evidence type="ECO:0000313" key="1">
    <source>
        <dbReference type="EMBL" id="KAJ1901399.1"/>
    </source>
</evidence>
<reference evidence="1" key="1">
    <citation type="submission" date="2022-07" db="EMBL/GenBank/DDBJ databases">
        <title>Phylogenomic reconstructions and comparative analyses of Kickxellomycotina fungi.</title>
        <authorList>
            <person name="Reynolds N.K."/>
            <person name="Stajich J.E."/>
            <person name="Barry K."/>
            <person name="Grigoriev I.V."/>
            <person name="Crous P."/>
            <person name="Smith M.E."/>
        </authorList>
    </citation>
    <scope>NUCLEOTIDE SEQUENCE</scope>
    <source>
        <strain evidence="1">Benny 63K</strain>
    </source>
</reference>
<proteinExistence type="predicted"/>
<keyword evidence="2" id="KW-1185">Reference proteome</keyword>
<dbReference type="Proteomes" id="UP001150581">
    <property type="component" value="Unassembled WGS sequence"/>
</dbReference>
<comment type="caution">
    <text evidence="1">The sequence shown here is derived from an EMBL/GenBank/DDBJ whole genome shotgun (WGS) entry which is preliminary data.</text>
</comment>
<gene>
    <name evidence="1" type="ORF">LPJ66_000814</name>
</gene>
<organism evidence="1 2">
    <name type="scientific">Kickxella alabastrina</name>
    <dbReference type="NCBI Taxonomy" id="61397"/>
    <lineage>
        <taxon>Eukaryota</taxon>
        <taxon>Fungi</taxon>
        <taxon>Fungi incertae sedis</taxon>
        <taxon>Zoopagomycota</taxon>
        <taxon>Kickxellomycotina</taxon>
        <taxon>Kickxellomycetes</taxon>
        <taxon>Kickxellales</taxon>
        <taxon>Kickxellaceae</taxon>
        <taxon>Kickxella</taxon>
    </lineage>
</organism>
<protein>
    <submittedName>
        <fullName evidence="1">Uncharacterized protein</fullName>
    </submittedName>
</protein>
<name>A0ACC1IVA3_9FUNG</name>
<sequence length="410" mass="43485">MFIVRNSKALGTCARRLCLNSTRSAPRYAVVNGSGTSTLGMRRQFGTTPFALQRGAKPNTPTTDTPTTELPDMPSGDQIIKLGGSEDSSPFLFQLVQALLEKLHGGALYTSDPLAAATALSAASQATTHELALSALSSGSTPWWLVIGGTAVALRLLLTLPLYVRQQRAVGAAQRVGVVAASWRHALGASVRLEMAGAGEEEVLKRVDRRVRAKYHELMLREGCHPAEALLLPVMQLPLWVTMTCVVRHLAGRPVWLVDAPAVQPAWGMSWEGLWWFGDLTAPDAYMVLPVVAGLLQLANVVLARRAVKSVAASSSGGSGGGQGGVYKKLVRVAVGFSYITPLAVVGLGIYQPAAIVYYWTVSAGFSLAQTMVFRSGRVRKVFGMPPLPPLAQQSVIAPSPSSSSSSKGV</sequence>
<accession>A0ACC1IVA3</accession>